<dbReference type="AlphaFoldDB" id="A0AAP5TF62"/>
<dbReference type="Proteomes" id="UP000077280">
    <property type="component" value="Unassembled WGS sequence"/>
</dbReference>
<comment type="caution">
    <text evidence="1">The sequence shown here is derived from an EMBL/GenBank/DDBJ whole genome shotgun (WGS) entry which is preliminary data.</text>
</comment>
<evidence type="ECO:0000313" key="4">
    <source>
        <dbReference type="Proteomes" id="UP001275867"/>
    </source>
</evidence>
<reference evidence="2 3" key="1">
    <citation type="submission" date="2016-05" db="EMBL/GenBank/DDBJ databases">
        <title>Draft genome sequence of Pediococcus parvulus 2.6, a probiotic beta-glucan producer strain.</title>
        <authorList>
            <person name="Mohedano M.L."/>
            <person name="Perez-Ramos A."/>
            <person name="Duenas M.T."/>
            <person name="Lamontanara A."/>
            <person name="Orru L."/>
            <person name="Spano G."/>
            <person name="Capozzi V."/>
            <person name="Lopez P."/>
        </authorList>
    </citation>
    <scope>NUCLEOTIDE SEQUENCE [LARGE SCALE GENOMIC DNA]</scope>
    <source>
        <strain evidence="2 3">2.6</strain>
    </source>
</reference>
<dbReference type="EMBL" id="LXND01000057">
    <property type="protein sequence ID" value="OAD63804.1"/>
    <property type="molecule type" value="Genomic_DNA"/>
</dbReference>
<reference evidence="1" key="2">
    <citation type="submission" date="2019-10" db="EMBL/GenBank/DDBJ databases">
        <title>Malate fermentation in French cider.</title>
        <authorList>
            <person name="Cousin F.J."/>
            <person name="Medina Fernandez S."/>
            <person name="Misery B."/>
            <person name="Laplace J.-M."/>
            <person name="Cretenet M."/>
        </authorList>
    </citation>
    <scope>NUCLEOTIDE SEQUENCE</scope>
    <source>
        <strain evidence="1">UCMA15901</strain>
    </source>
</reference>
<gene>
    <name evidence="2" type="ORF">A7K95_08035</name>
    <name evidence="1" type="ORF">GA842_06950</name>
</gene>
<dbReference type="RefSeq" id="WP_068806986.1">
    <property type="nucleotide sequence ID" value="NZ_LXND01000057.1"/>
</dbReference>
<keyword evidence="3" id="KW-1185">Reference proteome</keyword>
<dbReference type="GeneID" id="93383760"/>
<dbReference type="Proteomes" id="UP001275867">
    <property type="component" value="Unassembled WGS sequence"/>
</dbReference>
<name>A0AAP5TF62_9LACO</name>
<evidence type="ECO:0008006" key="5">
    <source>
        <dbReference type="Google" id="ProtNLM"/>
    </source>
</evidence>
<dbReference type="EMBL" id="WERX01000020">
    <property type="protein sequence ID" value="MDV7694617.1"/>
    <property type="molecule type" value="Genomic_DNA"/>
</dbReference>
<sequence>MKKAILGAVVGLSLLGFSATGLTNNVQASTRVTSVKYKNIKDTTVHVAKGTMYSTTKLSKVSHYAKNYKYTSFKRTEQATIKKSNGKKYVYQYVKSGSVKGWIWHSYVKNGKAPKRPNVVLKTTNMKDAKVHVASGTMYTTAKLSKVAHYGKNYKYTTFTKTEQASVRKSNGKTYTYQYIKSGSVKGWIWSGYVKAGNAPRSFSSYNLAFQDYAQGTGLGGVYGTPILEGFDDMGNELIYNYNEDVANSTSSINKNITAFQNIYNLFKGRFSKSQQTHLSAMITKVRALPTSSDDDIYEVQEQLVEISQAMGEVIETF</sequence>
<accession>A0AAP5TF62</accession>
<evidence type="ECO:0000313" key="1">
    <source>
        <dbReference type="EMBL" id="MDV7694617.1"/>
    </source>
</evidence>
<organism evidence="1 4">
    <name type="scientific">Pediococcus parvulus</name>
    <dbReference type="NCBI Taxonomy" id="54062"/>
    <lineage>
        <taxon>Bacteria</taxon>
        <taxon>Bacillati</taxon>
        <taxon>Bacillota</taxon>
        <taxon>Bacilli</taxon>
        <taxon>Lactobacillales</taxon>
        <taxon>Lactobacillaceae</taxon>
        <taxon>Pediococcus</taxon>
    </lineage>
</organism>
<evidence type="ECO:0000313" key="3">
    <source>
        <dbReference type="Proteomes" id="UP000077280"/>
    </source>
</evidence>
<evidence type="ECO:0000313" key="2">
    <source>
        <dbReference type="EMBL" id="OAD63804.1"/>
    </source>
</evidence>
<proteinExistence type="predicted"/>
<protein>
    <recommendedName>
        <fullName evidence="5">D-alanyl-D-alanine carboxypeptidase</fullName>
    </recommendedName>
</protein>